<dbReference type="EC" id="2.7.13.3" evidence="2"/>
<evidence type="ECO:0000256" key="2">
    <source>
        <dbReference type="ARBA" id="ARBA00012438"/>
    </source>
</evidence>
<keyword evidence="8" id="KW-0902">Two-component regulatory system</keyword>
<gene>
    <name evidence="11" type="ORF">ACFPET_06820</name>
</gene>
<dbReference type="PANTHER" id="PTHR24421">
    <property type="entry name" value="NITRATE/NITRITE SENSOR PROTEIN NARX-RELATED"/>
    <property type="match status" value="1"/>
</dbReference>
<evidence type="ECO:0000256" key="9">
    <source>
        <dbReference type="SAM" id="Phobius"/>
    </source>
</evidence>
<keyword evidence="9" id="KW-1133">Transmembrane helix</keyword>
<dbReference type="Pfam" id="PF07730">
    <property type="entry name" value="HisKA_3"/>
    <property type="match status" value="1"/>
</dbReference>
<keyword evidence="6 11" id="KW-0418">Kinase</keyword>
<evidence type="ECO:0000256" key="4">
    <source>
        <dbReference type="ARBA" id="ARBA00022679"/>
    </source>
</evidence>
<evidence type="ECO:0000256" key="6">
    <source>
        <dbReference type="ARBA" id="ARBA00022777"/>
    </source>
</evidence>
<dbReference type="InterPro" id="IPR011712">
    <property type="entry name" value="Sig_transdc_His_kin_sub3_dim/P"/>
</dbReference>
<feature type="transmembrane region" description="Helical" evidence="9">
    <location>
        <begin position="68"/>
        <end position="96"/>
    </location>
</feature>
<evidence type="ECO:0000256" key="8">
    <source>
        <dbReference type="ARBA" id="ARBA00023012"/>
    </source>
</evidence>
<dbReference type="CDD" id="cd16917">
    <property type="entry name" value="HATPase_UhpB-NarQ-NarX-like"/>
    <property type="match status" value="1"/>
</dbReference>
<feature type="transmembrane region" description="Helical" evidence="9">
    <location>
        <begin position="108"/>
        <end position="129"/>
    </location>
</feature>
<comment type="catalytic activity">
    <reaction evidence="1">
        <text>ATP + protein L-histidine = ADP + protein N-phospho-L-histidine.</text>
        <dbReference type="EC" id="2.7.13.3"/>
    </reaction>
</comment>
<dbReference type="EMBL" id="JBHSDK010000010">
    <property type="protein sequence ID" value="MFC4334907.1"/>
    <property type="molecule type" value="Genomic_DNA"/>
</dbReference>
<name>A0ABV8TWP5_9ACTN</name>
<protein>
    <recommendedName>
        <fullName evidence="2">histidine kinase</fullName>
        <ecNumber evidence="2">2.7.13.3</ecNumber>
    </recommendedName>
</protein>
<evidence type="ECO:0000256" key="5">
    <source>
        <dbReference type="ARBA" id="ARBA00022741"/>
    </source>
</evidence>
<dbReference type="Gene3D" id="3.30.565.10">
    <property type="entry name" value="Histidine kinase-like ATPase, C-terminal domain"/>
    <property type="match status" value="1"/>
</dbReference>
<reference evidence="12" key="1">
    <citation type="journal article" date="2019" name="Int. J. Syst. Evol. Microbiol.">
        <title>The Global Catalogue of Microorganisms (GCM) 10K type strain sequencing project: providing services to taxonomists for standard genome sequencing and annotation.</title>
        <authorList>
            <consortium name="The Broad Institute Genomics Platform"/>
            <consortium name="The Broad Institute Genome Sequencing Center for Infectious Disease"/>
            <person name="Wu L."/>
            <person name="Ma J."/>
        </authorList>
    </citation>
    <scope>NUCLEOTIDE SEQUENCE [LARGE SCALE GENOMIC DNA]</scope>
    <source>
        <strain evidence="12">IBRC-M 10908</strain>
    </source>
</reference>
<sequence length="390" mass="41734">MSSTPAAWAVSAAAWWKRNVSVTRLFVTIGLFEAALTVLVVPGLPWWAVTLLLAAPLPLLAHRARPRLTILASAAMIFPLCGFELPPFAFIPLMFAVGSCMYQGHRKFTLAATMVLSGATMVVAVNLNGGWTVEAWRGGLLVIGWLHVALVAGESLRQRDAYIAAARENQREAAMRMAADERLRIARELHDSLTHSIAVVKVRSGVALHLARKEGRDTDTDMAAIAEAAGEAERELRATVQSLRASDGHHTLDEVDGLVERYEQHGLDVDAEVRACAARGALGHTAYRVIQEGLTNAARHSQGRRAAVRVRSDGGLVVAVVDDGTPVDPPFGNGLTGIRERVEPLGGDFYAGPRGGAPNWTAPALSGVEHQGFALAVRLPHGEENLKGDG</sequence>
<feature type="transmembrane region" description="Helical" evidence="9">
    <location>
        <begin position="25"/>
        <end position="48"/>
    </location>
</feature>
<keyword evidence="4" id="KW-0808">Transferase</keyword>
<evidence type="ECO:0000259" key="10">
    <source>
        <dbReference type="Pfam" id="PF07730"/>
    </source>
</evidence>
<organism evidence="11 12">
    <name type="scientific">Salininema proteolyticum</name>
    <dbReference type="NCBI Taxonomy" id="1607685"/>
    <lineage>
        <taxon>Bacteria</taxon>
        <taxon>Bacillati</taxon>
        <taxon>Actinomycetota</taxon>
        <taxon>Actinomycetes</taxon>
        <taxon>Glycomycetales</taxon>
        <taxon>Glycomycetaceae</taxon>
        <taxon>Salininema</taxon>
    </lineage>
</organism>
<dbReference type="InterPro" id="IPR036890">
    <property type="entry name" value="HATPase_C_sf"/>
</dbReference>
<keyword evidence="5" id="KW-0547">Nucleotide-binding</keyword>
<keyword evidence="9" id="KW-0472">Membrane</keyword>
<evidence type="ECO:0000256" key="7">
    <source>
        <dbReference type="ARBA" id="ARBA00022840"/>
    </source>
</evidence>
<evidence type="ECO:0000256" key="3">
    <source>
        <dbReference type="ARBA" id="ARBA00022553"/>
    </source>
</evidence>
<keyword evidence="9" id="KW-0812">Transmembrane</keyword>
<comment type="caution">
    <text evidence="11">The sequence shown here is derived from an EMBL/GenBank/DDBJ whole genome shotgun (WGS) entry which is preliminary data.</text>
</comment>
<keyword evidence="12" id="KW-1185">Reference proteome</keyword>
<dbReference type="Proteomes" id="UP001595823">
    <property type="component" value="Unassembled WGS sequence"/>
</dbReference>
<proteinExistence type="predicted"/>
<dbReference type="SUPFAM" id="SSF55874">
    <property type="entry name" value="ATPase domain of HSP90 chaperone/DNA topoisomerase II/histidine kinase"/>
    <property type="match status" value="1"/>
</dbReference>
<accession>A0ABV8TWP5</accession>
<keyword evidence="7" id="KW-0067">ATP-binding</keyword>
<dbReference type="InterPro" id="IPR050482">
    <property type="entry name" value="Sensor_HK_TwoCompSys"/>
</dbReference>
<evidence type="ECO:0000313" key="11">
    <source>
        <dbReference type="EMBL" id="MFC4334907.1"/>
    </source>
</evidence>
<evidence type="ECO:0000256" key="1">
    <source>
        <dbReference type="ARBA" id="ARBA00000085"/>
    </source>
</evidence>
<dbReference type="RefSeq" id="WP_380619064.1">
    <property type="nucleotide sequence ID" value="NZ_JBHSDK010000010.1"/>
</dbReference>
<dbReference type="Gene3D" id="1.20.5.1930">
    <property type="match status" value="1"/>
</dbReference>
<keyword evidence="3" id="KW-0597">Phosphoprotein</keyword>
<feature type="domain" description="Signal transduction histidine kinase subgroup 3 dimerisation and phosphoacceptor" evidence="10">
    <location>
        <begin position="181"/>
        <end position="246"/>
    </location>
</feature>
<dbReference type="GO" id="GO:0016301">
    <property type="term" value="F:kinase activity"/>
    <property type="evidence" value="ECO:0007669"/>
    <property type="project" value="UniProtKB-KW"/>
</dbReference>
<dbReference type="PANTHER" id="PTHR24421:SF10">
    <property type="entry name" value="NITRATE_NITRITE SENSOR PROTEIN NARQ"/>
    <property type="match status" value="1"/>
</dbReference>
<evidence type="ECO:0000313" key="12">
    <source>
        <dbReference type="Proteomes" id="UP001595823"/>
    </source>
</evidence>